<keyword evidence="1" id="KW-1185">Reference proteome</keyword>
<gene>
    <name evidence="2" type="primary">LOC112464878</name>
</gene>
<sequence>MAWDLLTSAEKARANWLMANHHGFRWKDGDVDYRLARSIIRRAVCDDLGERRETPGARIYVKELEKKRWLEEILGDAVRDVDATIETIDDEYDDINRLEFLRADRAFRCGRHQRCCAMENVMKLRDWWNERRDCFSSINSTDQI</sequence>
<dbReference type="RefSeq" id="XP_024887904.1">
    <property type="nucleotide sequence ID" value="XM_025032136.1"/>
</dbReference>
<proteinExistence type="predicted"/>
<dbReference type="OrthoDB" id="7554101at2759"/>
<dbReference type="GeneID" id="112464878"/>
<accession>A0A6J1QYX5</accession>
<dbReference type="Proteomes" id="UP000504618">
    <property type="component" value="Unplaced"/>
</dbReference>
<protein>
    <submittedName>
        <fullName evidence="2">Uncharacterized protein LOC112464878</fullName>
    </submittedName>
</protein>
<organism evidence="1 2">
    <name type="scientific">Temnothorax curvispinosus</name>
    <dbReference type="NCBI Taxonomy" id="300111"/>
    <lineage>
        <taxon>Eukaryota</taxon>
        <taxon>Metazoa</taxon>
        <taxon>Ecdysozoa</taxon>
        <taxon>Arthropoda</taxon>
        <taxon>Hexapoda</taxon>
        <taxon>Insecta</taxon>
        <taxon>Pterygota</taxon>
        <taxon>Neoptera</taxon>
        <taxon>Endopterygota</taxon>
        <taxon>Hymenoptera</taxon>
        <taxon>Apocrita</taxon>
        <taxon>Aculeata</taxon>
        <taxon>Formicoidea</taxon>
        <taxon>Formicidae</taxon>
        <taxon>Myrmicinae</taxon>
        <taxon>Temnothorax</taxon>
    </lineage>
</organism>
<reference evidence="2" key="1">
    <citation type="submission" date="2025-08" db="UniProtKB">
        <authorList>
            <consortium name="RefSeq"/>
        </authorList>
    </citation>
    <scope>IDENTIFICATION</scope>
    <source>
        <tissue evidence="2">Whole body</tissue>
    </source>
</reference>
<name>A0A6J1QYX5_9HYME</name>
<dbReference type="AlphaFoldDB" id="A0A6J1QYX5"/>
<evidence type="ECO:0000313" key="2">
    <source>
        <dbReference type="RefSeq" id="XP_024887904.1"/>
    </source>
</evidence>
<evidence type="ECO:0000313" key="1">
    <source>
        <dbReference type="Proteomes" id="UP000504618"/>
    </source>
</evidence>